<keyword evidence="1" id="KW-0175">Coiled coil</keyword>
<dbReference type="Proteomes" id="UP000055019">
    <property type="component" value="Unassembled WGS sequence"/>
</dbReference>
<evidence type="ECO:0000313" key="2">
    <source>
        <dbReference type="EMBL" id="SAL84704.1"/>
    </source>
</evidence>
<proteinExistence type="predicted"/>
<gene>
    <name evidence="2" type="ORF">AWB74_07030</name>
</gene>
<evidence type="ECO:0000256" key="1">
    <source>
        <dbReference type="SAM" id="Coils"/>
    </source>
</evidence>
<dbReference type="EMBL" id="FCOM02000054">
    <property type="protein sequence ID" value="SAL84704.1"/>
    <property type="molecule type" value="Genomic_DNA"/>
</dbReference>
<dbReference type="OrthoDB" id="9066770at2"/>
<organism evidence="2 3">
    <name type="scientific">Caballeronia arvi</name>
    <dbReference type="NCBI Taxonomy" id="1777135"/>
    <lineage>
        <taxon>Bacteria</taxon>
        <taxon>Pseudomonadati</taxon>
        <taxon>Pseudomonadota</taxon>
        <taxon>Betaproteobacteria</taxon>
        <taxon>Burkholderiales</taxon>
        <taxon>Burkholderiaceae</taxon>
        <taxon>Caballeronia</taxon>
    </lineage>
</organism>
<protein>
    <submittedName>
        <fullName evidence="2">Pilin accessory protein (PilO)</fullName>
    </submittedName>
</protein>
<keyword evidence="3" id="KW-1185">Reference proteome</keyword>
<sequence>MHFESIPREKGAKLVFGLEWRAYSPKGARAERRHYAQELAATHYAEIKANDETIAGFCTLEAEQRKGGKLYSAAARIAMLDRVRRRPAVLVLIQNEERVHLVLVQRGAVTADEEVALNALADRREEIEDQCEKAGLALATLGFGAQLHAVDEMFELRELLVARKVGLIKKMPVAVPTVVPLLVILAALLFVGKQAVEILNPPPPPPAPPPTFMQEYQAAVLRTLTAPAPLAKLLAPQLLAKFGSEESNFAGWQFEKATCNATGPCVTTYKRQGGTFKEFDARAPEFIRPVVFNPDGWHLTTKGPEADIVQRVALADAKSWPTQQALIKALQTEPQKLSTTPETLSSHGYVVDIKPAERLISRQPMAGEVQGPLVQRGAWQIDGYKWQSALLARLPDNMALESLDIQLKDDGTGVHFTAKGKYYVLN</sequence>
<evidence type="ECO:0000313" key="3">
    <source>
        <dbReference type="Proteomes" id="UP000055019"/>
    </source>
</evidence>
<name>A0A158KUE4_9BURK</name>
<comment type="caution">
    <text evidence="2">The sequence shown here is derived from an EMBL/GenBank/DDBJ whole genome shotgun (WGS) entry which is preliminary data.</text>
</comment>
<reference evidence="2" key="1">
    <citation type="submission" date="2016-01" db="EMBL/GenBank/DDBJ databases">
        <authorList>
            <person name="Peeters C."/>
        </authorList>
    </citation>
    <scope>NUCLEOTIDE SEQUENCE [LARGE SCALE GENOMIC DNA]</scope>
    <source>
        <strain evidence="2">LMG 29317</strain>
    </source>
</reference>
<accession>A0A158KUE4</accession>
<feature type="coiled-coil region" evidence="1">
    <location>
        <begin position="110"/>
        <end position="137"/>
    </location>
</feature>
<dbReference type="AlphaFoldDB" id="A0A158KUE4"/>